<comment type="caution">
    <text evidence="2">The sequence shown here is derived from an EMBL/GenBank/DDBJ whole genome shotgun (WGS) entry which is preliminary data.</text>
</comment>
<reference evidence="2 3" key="1">
    <citation type="submission" date="2024-01" db="EMBL/GenBank/DDBJ databases">
        <title>The genome of the rayed Mediterranean limpet Patella caerulea (Linnaeus, 1758).</title>
        <authorList>
            <person name="Anh-Thu Weber A."/>
            <person name="Halstead-Nussloch G."/>
        </authorList>
    </citation>
    <scope>NUCLEOTIDE SEQUENCE [LARGE SCALE GENOMIC DNA]</scope>
    <source>
        <strain evidence="2">AATW-2023a</strain>
        <tissue evidence="2">Whole specimen</tissue>
    </source>
</reference>
<dbReference type="Pfam" id="PF03184">
    <property type="entry name" value="DDE_1"/>
    <property type="match status" value="1"/>
</dbReference>
<accession>A0AAN8GAT1</accession>
<dbReference type="Proteomes" id="UP001347796">
    <property type="component" value="Unassembled WGS sequence"/>
</dbReference>
<organism evidence="2 3">
    <name type="scientific">Patella caerulea</name>
    <name type="common">Rayed Mediterranean limpet</name>
    <dbReference type="NCBI Taxonomy" id="87958"/>
    <lineage>
        <taxon>Eukaryota</taxon>
        <taxon>Metazoa</taxon>
        <taxon>Spiralia</taxon>
        <taxon>Lophotrochozoa</taxon>
        <taxon>Mollusca</taxon>
        <taxon>Gastropoda</taxon>
        <taxon>Patellogastropoda</taxon>
        <taxon>Patelloidea</taxon>
        <taxon>Patellidae</taxon>
        <taxon>Patella</taxon>
    </lineage>
</organism>
<evidence type="ECO:0000259" key="1">
    <source>
        <dbReference type="Pfam" id="PF03184"/>
    </source>
</evidence>
<protein>
    <recommendedName>
        <fullName evidence="1">DDE-1 domain-containing protein</fullName>
    </recommendedName>
</protein>
<dbReference type="EMBL" id="JAZGQO010000018">
    <property type="protein sequence ID" value="KAK6167121.1"/>
    <property type="molecule type" value="Genomic_DNA"/>
</dbReference>
<feature type="domain" description="DDE-1" evidence="1">
    <location>
        <begin position="2"/>
        <end position="102"/>
    </location>
</feature>
<evidence type="ECO:0000313" key="2">
    <source>
        <dbReference type="EMBL" id="KAK6167121.1"/>
    </source>
</evidence>
<keyword evidence="3" id="KW-1185">Reference proteome</keyword>
<evidence type="ECO:0000313" key="3">
    <source>
        <dbReference type="Proteomes" id="UP001347796"/>
    </source>
</evidence>
<dbReference type="InterPro" id="IPR004875">
    <property type="entry name" value="DDE_SF_endonuclease_dom"/>
</dbReference>
<dbReference type="GO" id="GO:0003676">
    <property type="term" value="F:nucleic acid binding"/>
    <property type="evidence" value="ECO:0007669"/>
    <property type="project" value="InterPro"/>
</dbReference>
<dbReference type="AlphaFoldDB" id="A0AAN8GAT1"/>
<name>A0AAN8GAT1_PATCE</name>
<sequence>MLEYVEKVLIPSIDEIKDQMDLPVRQRALVICDVFRAHRCASVIDALTNARIEHVFVPAGCTGELQPMDLSVNGDFKKIMKDQFTEWYADQIAKDNTKTVELKLSTMKPLHARWTIQAFDKIKEIKDTVLLGWKKSGLL</sequence>
<gene>
    <name evidence="2" type="ORF">SNE40_021220</name>
</gene>
<proteinExistence type="predicted"/>